<organism evidence="2 3">
    <name type="scientific">Kytococcus aerolatus</name>
    <dbReference type="NCBI Taxonomy" id="592308"/>
    <lineage>
        <taxon>Bacteria</taxon>
        <taxon>Bacillati</taxon>
        <taxon>Actinomycetota</taxon>
        <taxon>Actinomycetes</taxon>
        <taxon>Micrococcales</taxon>
        <taxon>Kytococcaceae</taxon>
        <taxon>Kytococcus</taxon>
    </lineage>
</organism>
<evidence type="ECO:0000256" key="1">
    <source>
        <dbReference type="SAM" id="Phobius"/>
    </source>
</evidence>
<keyword evidence="3" id="KW-1185">Reference proteome</keyword>
<sequence length="149" mass="15695">MDSDVDLFALPAGIDSSDITVALIIWVISFMVTALPSPSGGKGLKALGSAVSMLVTIAFVACVVWAGWTLVQSVTDGSRLGAAEGSAGPWHTVQEAVMRAALIFPALFIGALWRQTERWLALAGLLVAAGVVAWLQLPFFADQLAAWLR</sequence>
<keyword evidence="1" id="KW-1133">Transmembrane helix</keyword>
<keyword evidence="1" id="KW-0472">Membrane</keyword>
<feature type="transmembrane region" description="Helical" evidence="1">
    <location>
        <begin position="120"/>
        <end position="141"/>
    </location>
</feature>
<evidence type="ECO:0000313" key="3">
    <source>
        <dbReference type="Proteomes" id="UP000198122"/>
    </source>
</evidence>
<dbReference type="EMBL" id="FYEZ01000004">
    <property type="protein sequence ID" value="SNC74279.1"/>
    <property type="molecule type" value="Genomic_DNA"/>
</dbReference>
<dbReference type="AlphaFoldDB" id="A0A212U7R1"/>
<proteinExistence type="predicted"/>
<accession>A0A212U7R1</accession>
<evidence type="ECO:0000313" key="2">
    <source>
        <dbReference type="EMBL" id="SNC74279.1"/>
    </source>
</evidence>
<keyword evidence="1" id="KW-0812">Transmembrane</keyword>
<gene>
    <name evidence="2" type="ORF">SAMN05445756_2197</name>
</gene>
<feature type="transmembrane region" description="Helical" evidence="1">
    <location>
        <begin position="96"/>
        <end position="113"/>
    </location>
</feature>
<reference evidence="2 3" key="1">
    <citation type="submission" date="2017-06" db="EMBL/GenBank/DDBJ databases">
        <authorList>
            <person name="Kim H.J."/>
            <person name="Triplett B.A."/>
        </authorList>
    </citation>
    <scope>NUCLEOTIDE SEQUENCE [LARGE SCALE GENOMIC DNA]</scope>
    <source>
        <strain evidence="2 3">DSM 22179</strain>
    </source>
</reference>
<feature type="transmembrane region" description="Helical" evidence="1">
    <location>
        <begin position="19"/>
        <end position="35"/>
    </location>
</feature>
<protein>
    <submittedName>
        <fullName evidence="2">Uncharacterized protein</fullName>
    </submittedName>
</protein>
<feature type="transmembrane region" description="Helical" evidence="1">
    <location>
        <begin position="47"/>
        <end position="68"/>
    </location>
</feature>
<dbReference type="Proteomes" id="UP000198122">
    <property type="component" value="Unassembled WGS sequence"/>
</dbReference>
<dbReference type="RefSeq" id="WP_088819230.1">
    <property type="nucleotide sequence ID" value="NZ_FYEZ01000004.1"/>
</dbReference>
<name>A0A212U7R1_9MICO</name>